<proteinExistence type="inferred from homology"/>
<keyword evidence="8" id="KW-1185">Reference proteome</keyword>
<reference evidence="7 8" key="1">
    <citation type="submission" date="2016-07" db="EMBL/GenBank/DDBJ databases">
        <title>Pervasive Adenine N6-methylation of Active Genes in Fungi.</title>
        <authorList>
            <consortium name="DOE Joint Genome Institute"/>
            <person name="Mondo S.J."/>
            <person name="Dannebaum R.O."/>
            <person name="Kuo R.C."/>
            <person name="Labutti K."/>
            <person name="Haridas S."/>
            <person name="Kuo A."/>
            <person name="Salamov A."/>
            <person name="Ahrendt S.R."/>
            <person name="Lipzen A."/>
            <person name="Sullivan W."/>
            <person name="Andreopoulos W.B."/>
            <person name="Clum A."/>
            <person name="Lindquist E."/>
            <person name="Daum C."/>
            <person name="Ramamoorthy G.K."/>
            <person name="Gryganskyi A."/>
            <person name="Culley D."/>
            <person name="Magnuson J.K."/>
            <person name="James T.Y."/>
            <person name="O'Malley M.A."/>
            <person name="Stajich J.E."/>
            <person name="Spatafora J.W."/>
            <person name="Visel A."/>
            <person name="Grigoriev I.V."/>
        </authorList>
    </citation>
    <scope>NUCLEOTIDE SEQUENCE [LARGE SCALE GENOMIC DNA]</scope>
    <source>
        <strain evidence="7 8">62-1032</strain>
    </source>
</reference>
<evidence type="ECO:0000256" key="5">
    <source>
        <dbReference type="ARBA" id="ARBA00023002"/>
    </source>
</evidence>
<dbReference type="InterPro" id="IPR036188">
    <property type="entry name" value="FAD/NAD-bd_sf"/>
</dbReference>
<feature type="compositionally biased region" description="Low complexity" evidence="6">
    <location>
        <begin position="1"/>
        <end position="11"/>
    </location>
</feature>
<gene>
    <name evidence="7" type="ORF">BCR35DRAFT_299182</name>
</gene>
<evidence type="ECO:0000256" key="4">
    <source>
        <dbReference type="ARBA" id="ARBA00022857"/>
    </source>
</evidence>
<dbReference type="Proteomes" id="UP000193467">
    <property type="component" value="Unassembled WGS sequence"/>
</dbReference>
<feature type="region of interest" description="Disordered" evidence="6">
    <location>
        <begin position="1"/>
        <end position="25"/>
    </location>
</feature>
<keyword evidence="3" id="KW-0274">FAD</keyword>
<protein>
    <recommendedName>
        <fullName evidence="9">FAD/NAD(P)-binding domain-containing protein</fullName>
    </recommendedName>
</protein>
<keyword evidence="4" id="KW-0521">NADP</keyword>
<comment type="caution">
    <text evidence="7">The sequence shown here is derived from an EMBL/GenBank/DDBJ whole genome shotgun (WGS) entry which is preliminary data.</text>
</comment>
<dbReference type="InterPro" id="IPR000960">
    <property type="entry name" value="Flavin_mOase"/>
</dbReference>
<dbReference type="Gene3D" id="3.50.50.60">
    <property type="entry name" value="FAD/NAD(P)-binding domain"/>
    <property type="match status" value="1"/>
</dbReference>
<sequence>MARQTSSGSSSDTAADVDEQGPNPSSRQFSPLAALSWVLLSPQLFFIWIVQKVVEFIYEPLISSLFTAPAPPKGSKPFGRIAVIGGGLTGIASAAHAVAHGFEVVIYESEEEIGGVWARVNSTSSLQLNSILYRFHPSVKWSCGFPHRDEIVGQIRALADRYQLHDSIRLKTKVEKVTRHKSSTDPKKGGHARWLINDGKDGVFDGIIVAIGTCGEPKNPHFEGEESFKGEILHSSKLDDAHLEGKKVVIVGSGASGVEAAELAVAKKAKDVVVLARDDKWIIPRNTVFDIMLALQPFGREMPLSFIPEWLIRTFHYRDQVDKAPQTKGLFAGTPIVNDEFLKHIRKGLISYKRGDTKSFTPQGVKFNERERDSKPGDKGETKVETADVIVLATGFTRPSIEMLPADLFPKESDGRDYSRPNLYLQNFCTEDCSILLTNASYMDAIGTVGNWHVGLYARILMLFLLEERARPVPKAMKLWVDLLQWIKQTAWGNTDVSGLAFFTYTELVIWILTFHLFKPRRLPWLPFVLFGWGVKPSASNETEGKVEKK</sequence>
<name>A0A1Y2G157_9BASI</name>
<dbReference type="AlphaFoldDB" id="A0A1Y2G157"/>
<evidence type="ECO:0000256" key="3">
    <source>
        <dbReference type="ARBA" id="ARBA00022827"/>
    </source>
</evidence>
<dbReference type="InterPro" id="IPR050346">
    <property type="entry name" value="FMO-like"/>
</dbReference>
<evidence type="ECO:0000313" key="8">
    <source>
        <dbReference type="Proteomes" id="UP000193467"/>
    </source>
</evidence>
<evidence type="ECO:0008006" key="9">
    <source>
        <dbReference type="Google" id="ProtNLM"/>
    </source>
</evidence>
<keyword evidence="5" id="KW-0560">Oxidoreductase</keyword>
<dbReference type="STRING" id="106004.A0A1Y2G157"/>
<dbReference type="Pfam" id="PF00743">
    <property type="entry name" value="FMO-like"/>
    <property type="match status" value="1"/>
</dbReference>
<dbReference type="GO" id="GO:0050660">
    <property type="term" value="F:flavin adenine dinucleotide binding"/>
    <property type="evidence" value="ECO:0007669"/>
    <property type="project" value="InterPro"/>
</dbReference>
<organism evidence="7 8">
    <name type="scientific">Leucosporidium creatinivorum</name>
    <dbReference type="NCBI Taxonomy" id="106004"/>
    <lineage>
        <taxon>Eukaryota</taxon>
        <taxon>Fungi</taxon>
        <taxon>Dikarya</taxon>
        <taxon>Basidiomycota</taxon>
        <taxon>Pucciniomycotina</taxon>
        <taxon>Microbotryomycetes</taxon>
        <taxon>Leucosporidiales</taxon>
        <taxon>Leucosporidium</taxon>
    </lineage>
</organism>
<dbReference type="GO" id="GO:0004499">
    <property type="term" value="F:N,N-dimethylaniline monooxygenase activity"/>
    <property type="evidence" value="ECO:0007669"/>
    <property type="project" value="InterPro"/>
</dbReference>
<dbReference type="SUPFAM" id="SSF51905">
    <property type="entry name" value="FAD/NAD(P)-binding domain"/>
    <property type="match status" value="2"/>
</dbReference>
<dbReference type="PANTHER" id="PTHR23023">
    <property type="entry name" value="DIMETHYLANILINE MONOOXYGENASE"/>
    <property type="match status" value="1"/>
</dbReference>
<dbReference type="InterPro" id="IPR020946">
    <property type="entry name" value="Flavin_mOase-like"/>
</dbReference>
<evidence type="ECO:0000256" key="2">
    <source>
        <dbReference type="ARBA" id="ARBA00022630"/>
    </source>
</evidence>
<feature type="compositionally biased region" description="Basic and acidic residues" evidence="6">
    <location>
        <begin position="367"/>
        <end position="382"/>
    </location>
</feature>
<feature type="region of interest" description="Disordered" evidence="6">
    <location>
        <begin position="361"/>
        <end position="382"/>
    </location>
</feature>
<dbReference type="PRINTS" id="PR00370">
    <property type="entry name" value="FMOXYGENASE"/>
</dbReference>
<dbReference type="InParanoid" id="A0A1Y2G157"/>
<dbReference type="EMBL" id="MCGR01000003">
    <property type="protein sequence ID" value="ORY90638.1"/>
    <property type="molecule type" value="Genomic_DNA"/>
</dbReference>
<dbReference type="GO" id="GO:0050661">
    <property type="term" value="F:NADP binding"/>
    <property type="evidence" value="ECO:0007669"/>
    <property type="project" value="InterPro"/>
</dbReference>
<evidence type="ECO:0000256" key="6">
    <source>
        <dbReference type="SAM" id="MobiDB-lite"/>
    </source>
</evidence>
<evidence type="ECO:0000313" key="7">
    <source>
        <dbReference type="EMBL" id="ORY90638.1"/>
    </source>
</evidence>
<keyword evidence="2" id="KW-0285">Flavoprotein</keyword>
<accession>A0A1Y2G157</accession>
<evidence type="ECO:0000256" key="1">
    <source>
        <dbReference type="ARBA" id="ARBA00009183"/>
    </source>
</evidence>
<dbReference type="OrthoDB" id="66881at2759"/>
<comment type="similarity">
    <text evidence="1">Belongs to the FMO family.</text>
</comment>